<name>A0A3G1B7T1_9ARCH</name>
<protein>
    <recommendedName>
        <fullName evidence="17">HMA domain-containing protein</fullName>
    </recommendedName>
</protein>
<dbReference type="SFLD" id="SFLDF00027">
    <property type="entry name" value="p-type_atpase"/>
    <property type="match status" value="1"/>
</dbReference>
<dbReference type="NCBIfam" id="TIGR00003">
    <property type="entry name" value="copper ion binding protein"/>
    <property type="match status" value="1"/>
</dbReference>
<dbReference type="AlphaFoldDB" id="A0A3G1B7T1"/>
<dbReference type="SUPFAM" id="SSF81653">
    <property type="entry name" value="Calcium ATPase, transduction domain A"/>
    <property type="match status" value="1"/>
</dbReference>
<feature type="transmembrane region" description="Helical" evidence="16">
    <location>
        <begin position="753"/>
        <end position="773"/>
    </location>
</feature>
<accession>A0A3G1B7T1</accession>
<dbReference type="GO" id="GO:0055070">
    <property type="term" value="P:copper ion homeostasis"/>
    <property type="evidence" value="ECO:0007669"/>
    <property type="project" value="TreeGrafter"/>
</dbReference>
<reference evidence="18 19" key="1">
    <citation type="journal article" date="2016" name="Sci. Rep.">
        <title>A novel ammonia-oxidizing archaeon from wastewater treatment plant: Its enrichment, physiological and genomic characteristics.</title>
        <authorList>
            <person name="Li Y."/>
            <person name="Ding K."/>
            <person name="Wen X."/>
            <person name="Zhang B."/>
            <person name="Shen B."/>
            <person name="Yang Y."/>
        </authorList>
    </citation>
    <scope>NUCLEOTIDE SEQUENCE [LARGE SCALE GENOMIC DNA]</scope>
    <source>
        <strain evidence="18 19">SAT1</strain>
    </source>
</reference>
<feature type="transmembrane region" description="Helical" evidence="16">
    <location>
        <begin position="254"/>
        <end position="272"/>
    </location>
</feature>
<dbReference type="SUPFAM" id="SSF81665">
    <property type="entry name" value="Calcium ATPase, transmembrane domain M"/>
    <property type="match status" value="1"/>
</dbReference>
<keyword evidence="6" id="KW-0677">Repeat</keyword>
<dbReference type="InterPro" id="IPR023214">
    <property type="entry name" value="HAD_sf"/>
</dbReference>
<keyword evidence="14" id="KW-0406">Ion transport</keyword>
<dbReference type="Gene3D" id="2.70.150.10">
    <property type="entry name" value="Calcium-transporting ATPase, cytoplasmic transduction domain A"/>
    <property type="match status" value="1"/>
</dbReference>
<keyword evidence="13" id="KW-0186">Copper</keyword>
<dbReference type="GO" id="GO:0012505">
    <property type="term" value="C:endomembrane system"/>
    <property type="evidence" value="ECO:0007669"/>
    <property type="project" value="UniProtKB-SubCell"/>
</dbReference>
<dbReference type="InterPro" id="IPR008250">
    <property type="entry name" value="ATPase_P-typ_transduc_dom_A_sf"/>
</dbReference>
<dbReference type="InterPro" id="IPR018303">
    <property type="entry name" value="ATPase_P-typ_P_site"/>
</dbReference>
<evidence type="ECO:0000256" key="8">
    <source>
        <dbReference type="ARBA" id="ARBA00022796"/>
    </source>
</evidence>
<dbReference type="InterPro" id="IPR006122">
    <property type="entry name" value="HMA_Cu_ion-bd"/>
</dbReference>
<dbReference type="SUPFAM" id="SSF55008">
    <property type="entry name" value="HMA, heavy metal-associated domain"/>
    <property type="match status" value="2"/>
</dbReference>
<feature type="transmembrane region" description="Helical" evidence="16">
    <location>
        <begin position="224"/>
        <end position="242"/>
    </location>
</feature>
<dbReference type="Gene3D" id="3.40.1110.10">
    <property type="entry name" value="Calcium-transporting ATPase, cytoplasmic domain N"/>
    <property type="match status" value="1"/>
</dbReference>
<dbReference type="InterPro" id="IPR023298">
    <property type="entry name" value="ATPase_P-typ_TM_dom_sf"/>
</dbReference>
<dbReference type="CDD" id="cd02094">
    <property type="entry name" value="P-type_ATPase_Cu-like"/>
    <property type="match status" value="1"/>
</dbReference>
<dbReference type="InterPro" id="IPR036412">
    <property type="entry name" value="HAD-like_sf"/>
</dbReference>
<dbReference type="CDD" id="cd00371">
    <property type="entry name" value="HMA"/>
    <property type="match status" value="2"/>
</dbReference>
<dbReference type="PANTHER" id="PTHR43520">
    <property type="entry name" value="ATP7, ISOFORM B"/>
    <property type="match status" value="1"/>
</dbReference>
<dbReference type="PRINTS" id="PR00119">
    <property type="entry name" value="CATATPASE"/>
</dbReference>
<evidence type="ECO:0000256" key="3">
    <source>
        <dbReference type="ARBA" id="ARBA00022448"/>
    </source>
</evidence>
<dbReference type="GO" id="GO:0016887">
    <property type="term" value="F:ATP hydrolysis activity"/>
    <property type="evidence" value="ECO:0007669"/>
    <property type="project" value="InterPro"/>
</dbReference>
<dbReference type="NCBIfam" id="TIGR01511">
    <property type="entry name" value="ATPase-IB1_Cu"/>
    <property type="match status" value="1"/>
</dbReference>
<keyword evidence="3" id="KW-0813">Transport</keyword>
<keyword evidence="19" id="KW-1185">Reference proteome</keyword>
<dbReference type="Pfam" id="PF00702">
    <property type="entry name" value="Hydrolase"/>
    <property type="match status" value="1"/>
</dbReference>
<evidence type="ECO:0000256" key="5">
    <source>
        <dbReference type="ARBA" id="ARBA00022723"/>
    </source>
</evidence>
<evidence type="ECO:0000256" key="11">
    <source>
        <dbReference type="ARBA" id="ARBA00022967"/>
    </source>
</evidence>
<dbReference type="Pfam" id="PF00403">
    <property type="entry name" value="HMA"/>
    <property type="match status" value="2"/>
</dbReference>
<evidence type="ECO:0000256" key="9">
    <source>
        <dbReference type="ARBA" id="ARBA00022840"/>
    </source>
</evidence>
<dbReference type="Gene3D" id="3.30.70.100">
    <property type="match status" value="2"/>
</dbReference>
<dbReference type="Pfam" id="PF00122">
    <property type="entry name" value="E1-E2_ATPase"/>
    <property type="match status" value="1"/>
</dbReference>
<evidence type="ECO:0000256" key="4">
    <source>
        <dbReference type="ARBA" id="ARBA00022692"/>
    </source>
</evidence>
<dbReference type="SFLD" id="SFLDS00003">
    <property type="entry name" value="Haloacid_Dehalogenase"/>
    <property type="match status" value="1"/>
</dbReference>
<dbReference type="InterPro" id="IPR023299">
    <property type="entry name" value="ATPase_P-typ_cyto_dom_N"/>
</dbReference>
<dbReference type="NCBIfam" id="TIGR01525">
    <property type="entry name" value="ATPase-IB_hvy"/>
    <property type="match status" value="1"/>
</dbReference>
<feature type="transmembrane region" description="Helical" evidence="16">
    <location>
        <begin position="192"/>
        <end position="212"/>
    </location>
</feature>
<evidence type="ECO:0000313" key="19">
    <source>
        <dbReference type="Proteomes" id="UP000266745"/>
    </source>
</evidence>
<dbReference type="SFLD" id="SFLDG00002">
    <property type="entry name" value="C1.7:_P-type_atpase_like"/>
    <property type="match status" value="1"/>
</dbReference>
<feature type="transmembrane region" description="Helical" evidence="16">
    <location>
        <begin position="406"/>
        <end position="428"/>
    </location>
</feature>
<keyword evidence="5" id="KW-0479">Metal-binding</keyword>
<feature type="domain" description="HMA" evidence="17">
    <location>
        <begin position="8"/>
        <end position="74"/>
    </location>
</feature>
<dbReference type="KEGG" id="tah:SU86_007745"/>
<keyword evidence="9" id="KW-0067">ATP-binding</keyword>
<proteinExistence type="inferred from homology"/>
<feature type="transmembrane region" description="Helical" evidence="16">
    <location>
        <begin position="440"/>
        <end position="459"/>
    </location>
</feature>
<dbReference type="InterPro" id="IPR017969">
    <property type="entry name" value="Heavy-metal-associated_CS"/>
</dbReference>
<gene>
    <name evidence="18" type="ORF">SU86_007745</name>
</gene>
<evidence type="ECO:0000256" key="1">
    <source>
        <dbReference type="ARBA" id="ARBA00004127"/>
    </source>
</evidence>
<evidence type="ECO:0000256" key="6">
    <source>
        <dbReference type="ARBA" id="ARBA00022737"/>
    </source>
</evidence>
<evidence type="ECO:0000256" key="14">
    <source>
        <dbReference type="ARBA" id="ARBA00023065"/>
    </source>
</evidence>
<dbReference type="FunFam" id="3.30.70.100:FF:000005">
    <property type="entry name" value="Copper-exporting P-type ATPase A"/>
    <property type="match status" value="1"/>
</dbReference>
<dbReference type="PANTHER" id="PTHR43520:SF8">
    <property type="entry name" value="P-TYPE CU(+) TRANSPORTER"/>
    <property type="match status" value="1"/>
</dbReference>
<dbReference type="PRINTS" id="PR00943">
    <property type="entry name" value="CUATPASE"/>
</dbReference>
<sequence length="807" mass="86082">MAEQKQLRRTALKIGGMHCAGCVNSIQYFVSKLDGVQKCEVNLATQKASVEFDPNIVGLSKIESAVNDAGYSVVYERLTLKVSGITDSSDAQNLEKKLKTTEGVHDVSVNYGNSQVVMQYNSALISLSDIRSVIAKSGYAIMSEDLSESAEELEAKKLKKLLGIGVFLTIPVMIFGYPEFLSFVPFAGSDYSAYAVFVCASIVQFVSGSRFYSGAFRIAKLKSANMDTLVVLGTSAAYLFSAYNTFPTPQWHNLYYDAASLVITFVVLGKYLENKTKGKTSSVIKKMLELQPKTARIIQDGAELEIPIEQIRLGDIIIVRPGERIPVDGIVMSGHSAVDESAITGESIPTEKKQGDSVIGGTIAQEGMLQVRAEKIGSDTMLSQIVRLVEDAMGKKPPMQKMVDRISGYFAFFVIASAVVTFLGWYFFTIHGEHHLAASLIPAVAILVVACPCALGLATPTAVMVGMGKGASHGVLFKSGEALESLGKINTVVFDKTGTLTEGKPQITDIVSADSSYTEERILEIASIAEKNSEHPLAKAVLRKAQEKNISVISPDDFSVISGKGAKALRGDSVILVGSPGFLQESGIAIDAILEIITKLQEQGKTAILVSIDSKLVGVIGILDTPRKEAVFVVDQLQKRGMNIVMLTGDNQKTADTIASQIGIDKTIANILPSEKADVVKKLQQGGSKVAMIGDGINDAAALAVADIGIAIGSGTDIAIEAGKIVLVRNDLGGLLAAFDIGKKTISKIKQNLAYAFLYNILLIPVAGLGLLYPAIAGLAMAASSVSVTGSSLMLKRWNPKNNLYLD</sequence>
<dbReference type="InterPro" id="IPR027256">
    <property type="entry name" value="P-typ_ATPase_IB"/>
</dbReference>
<dbReference type="FunFam" id="2.70.150.10:FF:000002">
    <property type="entry name" value="Copper-transporting ATPase 1, putative"/>
    <property type="match status" value="1"/>
</dbReference>
<evidence type="ECO:0000256" key="16">
    <source>
        <dbReference type="SAM" id="Phobius"/>
    </source>
</evidence>
<dbReference type="InterPro" id="IPR059000">
    <property type="entry name" value="ATPase_P-type_domA"/>
</dbReference>
<dbReference type="STRING" id="1603555.SU86_007745"/>
<evidence type="ECO:0000259" key="17">
    <source>
        <dbReference type="PROSITE" id="PS50846"/>
    </source>
</evidence>
<keyword evidence="12 16" id="KW-1133">Transmembrane helix</keyword>
<dbReference type="InterPro" id="IPR001757">
    <property type="entry name" value="P_typ_ATPase"/>
</dbReference>
<dbReference type="OrthoDB" id="8588at2157"/>
<dbReference type="GeneID" id="24874449"/>
<organism evidence="18 19">
    <name type="scientific">Candidatus Nitrosotenuis cloacae</name>
    <dbReference type="NCBI Taxonomy" id="1603555"/>
    <lineage>
        <taxon>Archaea</taxon>
        <taxon>Nitrososphaerota</taxon>
        <taxon>Candidatus Nitrosotenuis</taxon>
    </lineage>
</organism>
<keyword evidence="11" id="KW-1278">Translocase</keyword>
<evidence type="ECO:0000256" key="12">
    <source>
        <dbReference type="ARBA" id="ARBA00022989"/>
    </source>
</evidence>
<evidence type="ECO:0000256" key="10">
    <source>
        <dbReference type="ARBA" id="ARBA00022842"/>
    </source>
</evidence>
<dbReference type="Gene3D" id="3.40.50.1000">
    <property type="entry name" value="HAD superfamily/HAD-like"/>
    <property type="match status" value="1"/>
</dbReference>
<keyword evidence="10" id="KW-0460">Magnesium</keyword>
<feature type="transmembrane region" description="Helical" evidence="16">
    <location>
        <begin position="161"/>
        <end position="180"/>
    </location>
</feature>
<evidence type="ECO:0000256" key="15">
    <source>
        <dbReference type="ARBA" id="ARBA00023136"/>
    </source>
</evidence>
<keyword evidence="7" id="KW-0547">Nucleotide-binding</keyword>
<comment type="subcellular location">
    <subcellularLocation>
        <location evidence="1">Endomembrane system</location>
        <topology evidence="1">Multi-pass membrane protein</topology>
    </subcellularLocation>
</comment>
<dbReference type="GO" id="GO:0005524">
    <property type="term" value="F:ATP binding"/>
    <property type="evidence" value="ECO:0007669"/>
    <property type="project" value="UniProtKB-KW"/>
</dbReference>
<evidence type="ECO:0000256" key="7">
    <source>
        <dbReference type="ARBA" id="ARBA00022741"/>
    </source>
</evidence>
<dbReference type="PROSITE" id="PS01047">
    <property type="entry name" value="HMA_1"/>
    <property type="match status" value="1"/>
</dbReference>
<dbReference type="InterPro" id="IPR036163">
    <property type="entry name" value="HMA_dom_sf"/>
</dbReference>
<keyword evidence="15 16" id="KW-0472">Membrane</keyword>
<dbReference type="Proteomes" id="UP000266745">
    <property type="component" value="Chromosome"/>
</dbReference>
<dbReference type="EMBL" id="CP011097">
    <property type="protein sequence ID" value="AJZ76274.1"/>
    <property type="molecule type" value="Genomic_DNA"/>
</dbReference>
<dbReference type="GO" id="GO:0043682">
    <property type="term" value="F:P-type divalent copper transporter activity"/>
    <property type="evidence" value="ECO:0007669"/>
    <property type="project" value="TreeGrafter"/>
</dbReference>
<dbReference type="RefSeq" id="WP_048186961.1">
    <property type="nucleotide sequence ID" value="NZ_CP011097.1"/>
</dbReference>
<comment type="similarity">
    <text evidence="2">Belongs to the cation transport ATPase (P-type) (TC 3.A.3) family. Type IB subfamily.</text>
</comment>
<keyword evidence="4 16" id="KW-0812">Transmembrane</keyword>
<dbReference type="InterPro" id="IPR044492">
    <property type="entry name" value="P_typ_ATPase_HD_dom"/>
</dbReference>
<dbReference type="InterPro" id="IPR006121">
    <property type="entry name" value="HMA_dom"/>
</dbReference>
<keyword evidence="8" id="KW-0187">Copper transport</keyword>
<evidence type="ECO:0000313" key="18">
    <source>
        <dbReference type="EMBL" id="AJZ76274.1"/>
    </source>
</evidence>
<dbReference type="NCBIfam" id="TIGR01494">
    <property type="entry name" value="ATPase_P-type"/>
    <property type="match status" value="1"/>
</dbReference>
<dbReference type="PROSITE" id="PS00154">
    <property type="entry name" value="ATPASE_E1_E2"/>
    <property type="match status" value="1"/>
</dbReference>
<dbReference type="PROSITE" id="PS50846">
    <property type="entry name" value="HMA_2"/>
    <property type="match status" value="2"/>
</dbReference>
<evidence type="ECO:0000256" key="13">
    <source>
        <dbReference type="ARBA" id="ARBA00023008"/>
    </source>
</evidence>
<dbReference type="GO" id="GO:0005507">
    <property type="term" value="F:copper ion binding"/>
    <property type="evidence" value="ECO:0007669"/>
    <property type="project" value="InterPro"/>
</dbReference>
<dbReference type="GO" id="GO:0016020">
    <property type="term" value="C:membrane"/>
    <property type="evidence" value="ECO:0007669"/>
    <property type="project" value="InterPro"/>
</dbReference>
<feature type="domain" description="HMA" evidence="17">
    <location>
        <begin position="76"/>
        <end position="142"/>
    </location>
</feature>
<dbReference type="SUPFAM" id="SSF56784">
    <property type="entry name" value="HAD-like"/>
    <property type="match status" value="1"/>
</dbReference>
<evidence type="ECO:0000256" key="2">
    <source>
        <dbReference type="ARBA" id="ARBA00006024"/>
    </source>
</evidence>